<comment type="caution">
    <text evidence="2">The sequence shown here is derived from an EMBL/GenBank/DDBJ whole genome shotgun (WGS) entry which is preliminary data.</text>
</comment>
<feature type="transmembrane region" description="Helical" evidence="1">
    <location>
        <begin position="32"/>
        <end position="53"/>
    </location>
</feature>
<keyword evidence="1" id="KW-0812">Transmembrane</keyword>
<keyword evidence="1" id="KW-0472">Membrane</keyword>
<dbReference type="EMBL" id="JAHUTI010023949">
    <property type="protein sequence ID" value="MED6240381.1"/>
    <property type="molecule type" value="Genomic_DNA"/>
</dbReference>
<reference evidence="2 3" key="1">
    <citation type="submission" date="2021-07" db="EMBL/GenBank/DDBJ databases">
        <authorList>
            <person name="Palmer J.M."/>
        </authorList>
    </citation>
    <scope>NUCLEOTIDE SEQUENCE [LARGE SCALE GENOMIC DNA]</scope>
    <source>
        <strain evidence="2 3">AT_MEX2019</strain>
        <tissue evidence="2">Muscle</tissue>
    </source>
</reference>
<keyword evidence="1" id="KW-1133">Transmembrane helix</keyword>
<proteinExistence type="predicted"/>
<evidence type="ECO:0000256" key="1">
    <source>
        <dbReference type="SAM" id="Phobius"/>
    </source>
</evidence>
<sequence length="68" mass="7359">MSDSAAPVTHKRSTQKGDLTCSALATKSSSPAILPLYPSIWPSLLIFSFVALLRGRQVFLTLEKTVIP</sequence>
<dbReference type="Proteomes" id="UP001345963">
    <property type="component" value="Unassembled WGS sequence"/>
</dbReference>
<protein>
    <submittedName>
        <fullName evidence="2">Uncharacterized protein</fullName>
    </submittedName>
</protein>
<gene>
    <name evidence="2" type="ORF">ATANTOWER_020234</name>
</gene>
<evidence type="ECO:0000313" key="3">
    <source>
        <dbReference type="Proteomes" id="UP001345963"/>
    </source>
</evidence>
<evidence type="ECO:0000313" key="2">
    <source>
        <dbReference type="EMBL" id="MED6240381.1"/>
    </source>
</evidence>
<keyword evidence="3" id="KW-1185">Reference proteome</keyword>
<accession>A0ABU7AQ66</accession>
<name>A0ABU7AQ66_9TELE</name>
<organism evidence="2 3">
    <name type="scientific">Ataeniobius toweri</name>
    <dbReference type="NCBI Taxonomy" id="208326"/>
    <lineage>
        <taxon>Eukaryota</taxon>
        <taxon>Metazoa</taxon>
        <taxon>Chordata</taxon>
        <taxon>Craniata</taxon>
        <taxon>Vertebrata</taxon>
        <taxon>Euteleostomi</taxon>
        <taxon>Actinopterygii</taxon>
        <taxon>Neopterygii</taxon>
        <taxon>Teleostei</taxon>
        <taxon>Neoteleostei</taxon>
        <taxon>Acanthomorphata</taxon>
        <taxon>Ovalentaria</taxon>
        <taxon>Atherinomorphae</taxon>
        <taxon>Cyprinodontiformes</taxon>
        <taxon>Goodeidae</taxon>
        <taxon>Ataeniobius</taxon>
    </lineage>
</organism>